<keyword evidence="6 9" id="KW-0378">Hydrolase</keyword>
<keyword evidence="4 9" id="KW-0812">Transmembrane</keyword>
<evidence type="ECO:0000256" key="10">
    <source>
        <dbReference type="RuleBase" id="RU000594"/>
    </source>
</evidence>
<evidence type="ECO:0000256" key="2">
    <source>
        <dbReference type="ARBA" id="ARBA00022475"/>
    </source>
</evidence>
<dbReference type="GO" id="GO:0005886">
    <property type="term" value="C:plasma membrane"/>
    <property type="evidence" value="ECO:0007669"/>
    <property type="project" value="UniProtKB-SubCell"/>
</dbReference>
<dbReference type="PANTHER" id="PTHR33695:SF1">
    <property type="entry name" value="LIPOPROTEIN SIGNAL PEPTIDASE"/>
    <property type="match status" value="1"/>
</dbReference>
<feature type="transmembrane region" description="Helical" evidence="9">
    <location>
        <begin position="129"/>
        <end position="162"/>
    </location>
</feature>
<comment type="caution">
    <text evidence="9">Lacks conserved residue(s) required for the propagation of feature annotation.</text>
</comment>
<comment type="subcellular location">
    <subcellularLocation>
        <location evidence="9">Cell membrane</location>
        <topology evidence="9">Multi-pass membrane protein</topology>
    </subcellularLocation>
</comment>
<organism evidence="12 13">
    <name type="scientific">Candidatus Caccovicinus merdipullorum</name>
    <dbReference type="NCBI Taxonomy" id="2840724"/>
    <lineage>
        <taxon>Bacteria</taxon>
        <taxon>Bacillati</taxon>
        <taxon>Bacillota</taxon>
        <taxon>Clostridia</taxon>
        <taxon>Eubacteriales</taxon>
        <taxon>Candidatus Caccovicinus</taxon>
    </lineage>
</organism>
<evidence type="ECO:0000256" key="8">
    <source>
        <dbReference type="ARBA" id="ARBA00023136"/>
    </source>
</evidence>
<keyword evidence="7 9" id="KW-1133">Transmembrane helix</keyword>
<evidence type="ECO:0000256" key="5">
    <source>
        <dbReference type="ARBA" id="ARBA00022750"/>
    </source>
</evidence>
<gene>
    <name evidence="9 12" type="primary">lspA</name>
    <name evidence="12" type="ORF">IAB60_07885</name>
</gene>
<dbReference type="PROSITE" id="PS00855">
    <property type="entry name" value="SPASE_II"/>
    <property type="match status" value="1"/>
</dbReference>
<evidence type="ECO:0000256" key="4">
    <source>
        <dbReference type="ARBA" id="ARBA00022692"/>
    </source>
</evidence>
<feature type="active site" evidence="9">
    <location>
        <position position="128"/>
    </location>
</feature>
<dbReference type="GO" id="GO:0006508">
    <property type="term" value="P:proteolysis"/>
    <property type="evidence" value="ECO:0007669"/>
    <property type="project" value="UniProtKB-KW"/>
</dbReference>
<keyword evidence="2 9" id="KW-1003">Cell membrane</keyword>
<reference evidence="12" key="1">
    <citation type="submission" date="2020-10" db="EMBL/GenBank/DDBJ databases">
        <authorList>
            <person name="Gilroy R."/>
        </authorList>
    </citation>
    <scope>NUCLEOTIDE SEQUENCE</scope>
    <source>
        <strain evidence="12">CHK123-3438</strain>
    </source>
</reference>
<feature type="transmembrane region" description="Helical" evidence="9">
    <location>
        <begin position="99"/>
        <end position="117"/>
    </location>
</feature>
<dbReference type="PRINTS" id="PR00781">
    <property type="entry name" value="LIPOSIGPTASE"/>
</dbReference>
<evidence type="ECO:0000256" key="6">
    <source>
        <dbReference type="ARBA" id="ARBA00022801"/>
    </source>
</evidence>
<proteinExistence type="inferred from homology"/>
<sequence>MCETGNTLKGKAPGLAAFLAGCGILIWLDQWTKTLAVTHLKGQDPIIIWDGVFQLQYLENRGAAFGMLQGRQIFFFLIALLVLAAVAYALYRMPFTRRYFPLGFCMALLVSGALGNLIDRVRQQFVVDFFYFCLIDFPIFNVADCYVTVAAFLLVILIMWYYREEELAVFSWKKGERP</sequence>
<feature type="transmembrane region" description="Helical" evidence="9">
    <location>
        <begin position="73"/>
        <end position="93"/>
    </location>
</feature>
<dbReference type="PANTHER" id="PTHR33695">
    <property type="entry name" value="LIPOPROTEIN SIGNAL PEPTIDASE"/>
    <property type="match status" value="1"/>
</dbReference>
<dbReference type="Proteomes" id="UP000886860">
    <property type="component" value="Unassembled WGS sequence"/>
</dbReference>
<comment type="pathway">
    <text evidence="9">Protein modification; lipoprotein biosynthesis (signal peptide cleavage).</text>
</comment>
<evidence type="ECO:0000256" key="9">
    <source>
        <dbReference type="HAMAP-Rule" id="MF_00161"/>
    </source>
</evidence>
<dbReference type="GO" id="GO:0004190">
    <property type="term" value="F:aspartic-type endopeptidase activity"/>
    <property type="evidence" value="ECO:0007669"/>
    <property type="project" value="UniProtKB-UniRule"/>
</dbReference>
<name>A0A9D1KGW6_9FIRM</name>
<dbReference type="NCBIfam" id="TIGR00077">
    <property type="entry name" value="lspA"/>
    <property type="match status" value="1"/>
</dbReference>
<protein>
    <recommendedName>
        <fullName evidence="9">Lipoprotein signal peptidase</fullName>
        <ecNumber evidence="9">3.4.23.36</ecNumber>
    </recommendedName>
    <alternativeName>
        <fullName evidence="9">Prolipoprotein signal peptidase</fullName>
    </alternativeName>
    <alternativeName>
        <fullName evidence="9">Signal peptidase II</fullName>
        <shortName evidence="9">SPase II</shortName>
    </alternativeName>
</protein>
<comment type="similarity">
    <text evidence="1 9 11">Belongs to the peptidase A8 family.</text>
</comment>
<dbReference type="AlphaFoldDB" id="A0A9D1KGW6"/>
<evidence type="ECO:0000256" key="7">
    <source>
        <dbReference type="ARBA" id="ARBA00022989"/>
    </source>
</evidence>
<keyword evidence="5 9" id="KW-0064">Aspartyl protease</keyword>
<evidence type="ECO:0000256" key="11">
    <source>
        <dbReference type="RuleBase" id="RU004181"/>
    </source>
</evidence>
<dbReference type="Pfam" id="PF01252">
    <property type="entry name" value="Peptidase_A8"/>
    <property type="match status" value="1"/>
</dbReference>
<comment type="caution">
    <text evidence="12">The sequence shown here is derived from an EMBL/GenBank/DDBJ whole genome shotgun (WGS) entry which is preliminary data.</text>
</comment>
<keyword evidence="8 9" id="KW-0472">Membrane</keyword>
<comment type="function">
    <text evidence="9 10">This protein specifically catalyzes the removal of signal peptides from prolipoproteins.</text>
</comment>
<reference evidence="12" key="2">
    <citation type="journal article" date="2021" name="PeerJ">
        <title>Extensive microbial diversity within the chicken gut microbiome revealed by metagenomics and culture.</title>
        <authorList>
            <person name="Gilroy R."/>
            <person name="Ravi A."/>
            <person name="Getino M."/>
            <person name="Pursley I."/>
            <person name="Horton D.L."/>
            <person name="Alikhan N.F."/>
            <person name="Baker D."/>
            <person name="Gharbi K."/>
            <person name="Hall N."/>
            <person name="Watson M."/>
            <person name="Adriaenssens E.M."/>
            <person name="Foster-Nyarko E."/>
            <person name="Jarju S."/>
            <person name="Secka A."/>
            <person name="Antonio M."/>
            <person name="Oren A."/>
            <person name="Chaudhuri R.R."/>
            <person name="La Ragione R."/>
            <person name="Hildebrand F."/>
            <person name="Pallen M.J."/>
        </authorList>
    </citation>
    <scope>NUCLEOTIDE SEQUENCE</scope>
    <source>
        <strain evidence="12">CHK123-3438</strain>
    </source>
</reference>
<dbReference type="InterPro" id="IPR001872">
    <property type="entry name" value="Peptidase_A8"/>
</dbReference>
<dbReference type="EMBL" id="DVKS01000136">
    <property type="protein sequence ID" value="HIT41997.1"/>
    <property type="molecule type" value="Genomic_DNA"/>
</dbReference>
<feature type="active site" evidence="9">
    <location>
        <position position="144"/>
    </location>
</feature>
<evidence type="ECO:0000256" key="3">
    <source>
        <dbReference type="ARBA" id="ARBA00022670"/>
    </source>
</evidence>
<dbReference type="HAMAP" id="MF_00161">
    <property type="entry name" value="LspA"/>
    <property type="match status" value="1"/>
</dbReference>
<comment type="catalytic activity">
    <reaction evidence="9 10">
        <text>Release of signal peptides from bacterial membrane prolipoproteins. Hydrolyzes -Xaa-Yaa-Zaa-|-(S,diacylglyceryl)Cys-, in which Xaa is hydrophobic (preferably Leu), and Yaa (Ala or Ser) and Zaa (Gly or Ala) have small, neutral side chains.</text>
        <dbReference type="EC" id="3.4.23.36"/>
    </reaction>
</comment>
<keyword evidence="3 9" id="KW-0645">Protease</keyword>
<evidence type="ECO:0000313" key="13">
    <source>
        <dbReference type="Proteomes" id="UP000886860"/>
    </source>
</evidence>
<dbReference type="EC" id="3.4.23.36" evidence="9"/>
<evidence type="ECO:0000256" key="1">
    <source>
        <dbReference type="ARBA" id="ARBA00006139"/>
    </source>
</evidence>
<accession>A0A9D1KGW6</accession>
<evidence type="ECO:0000313" key="12">
    <source>
        <dbReference type="EMBL" id="HIT41997.1"/>
    </source>
</evidence>